<evidence type="ECO:0000313" key="1">
    <source>
        <dbReference type="EMBL" id="KYL31684.1"/>
    </source>
</evidence>
<gene>
    <name evidence="1" type="ORF">A2I98_01330</name>
</gene>
<protein>
    <recommendedName>
        <fullName evidence="3">Transposase</fullName>
    </recommendedName>
</protein>
<name>A0ABR5VPX0_9GAMM</name>
<dbReference type="Proteomes" id="UP000075621">
    <property type="component" value="Unassembled WGS sequence"/>
</dbReference>
<sequence length="67" mass="7606">MHEALSSWNYLRIFTDEATGSSRSVSLRRMAKAASGKCRMHLKWQELLKRMTKDDATVSSQALVYVG</sequence>
<comment type="caution">
    <text evidence="1">The sequence shown here is derived from an EMBL/GenBank/DDBJ whole genome shotgun (WGS) entry which is preliminary data.</text>
</comment>
<evidence type="ECO:0008006" key="3">
    <source>
        <dbReference type="Google" id="ProtNLM"/>
    </source>
</evidence>
<dbReference type="EMBL" id="LVCM01000034">
    <property type="protein sequence ID" value="KYL31684.1"/>
    <property type="molecule type" value="Genomic_DNA"/>
</dbReference>
<organism evidence="1 2">
    <name type="scientific">Pseudoalteromonas agarivorans</name>
    <dbReference type="NCBI Taxonomy" id="176102"/>
    <lineage>
        <taxon>Bacteria</taxon>
        <taxon>Pseudomonadati</taxon>
        <taxon>Pseudomonadota</taxon>
        <taxon>Gammaproteobacteria</taxon>
        <taxon>Alteromonadales</taxon>
        <taxon>Pseudoalteromonadaceae</taxon>
        <taxon>Pseudoalteromonas</taxon>
    </lineage>
</organism>
<accession>A0ABR5VPX0</accession>
<proteinExistence type="predicted"/>
<reference evidence="1 2" key="1">
    <citation type="submission" date="2016-03" db="EMBL/GenBank/DDBJ databases">
        <authorList>
            <person name="Zhang H."/>
            <person name="Liu R."/>
            <person name="Wang M."/>
            <person name="Wang H."/>
            <person name="Wang L."/>
            <person name="Song L."/>
        </authorList>
    </citation>
    <scope>NUCLEOTIDE SEQUENCE [LARGE SCALE GENOMIC DNA]</scope>
    <source>
        <strain evidence="1 2">DSM 16098</strain>
    </source>
</reference>
<evidence type="ECO:0000313" key="2">
    <source>
        <dbReference type="Proteomes" id="UP000075621"/>
    </source>
</evidence>